<dbReference type="PANTHER" id="PTHR43767:SF1">
    <property type="entry name" value="NONRIBOSOMAL PEPTIDE SYNTHASE PES1 (EUROFUNG)-RELATED"/>
    <property type="match status" value="1"/>
</dbReference>
<sequence>MTIKVYDWLAHHARRTPEKLAQHDLFSGRRFTYAEMNLRAGRLAAWLRGEGGLAQGGRAAVLSHNTTDMFDLQFACAKAGTVFVPLNWRLAVAELEFIIKDCTPEILFYSSEFSEEAQTLGKNCGLSRLVELDPQGRPDSTFEQLIAGQPEPLPHAELVHDDLLTIMFTSGTTGHPKGAMITHGMSFWNAVNLGGPAHVTTDTCHLAVLPLFHTGGLNCYANVAFHAGGTVLVMRTFDPGQALDMLLDRQGGITHFFGVPSHYQFMSLQPAFEKADFSHLTICGVGGAPCPVSVIELYGQHGVSIQQGYGMTETSPTVLVLDAADGIKRAGSTGLPALHTEVRLVDEQGRDVTRPGEIGEIWVKGPNVTPGYWNRPDANRESITDGWLHTGDAARFDEDGFYYVVDRWKDMFISGGENVYPAEVENVLSRLPQVAEAAVIGVPDEKWGEVGMAVLVLKEGAEIGEAEVLQHCGANLARYKVPKSVRLVPALPRNATGKILKRVLRDDVTAEAGAAAAS</sequence>
<dbReference type="Proteomes" id="UP001595528">
    <property type="component" value="Unassembled WGS sequence"/>
</dbReference>
<dbReference type="InterPro" id="IPR042099">
    <property type="entry name" value="ANL_N_sf"/>
</dbReference>
<dbReference type="Gene3D" id="3.40.50.12780">
    <property type="entry name" value="N-terminal domain of ligase-like"/>
    <property type="match status" value="1"/>
</dbReference>
<dbReference type="PROSITE" id="PS00455">
    <property type="entry name" value="AMP_BINDING"/>
    <property type="match status" value="1"/>
</dbReference>
<dbReference type="InterPro" id="IPR000873">
    <property type="entry name" value="AMP-dep_synth/lig_dom"/>
</dbReference>
<evidence type="ECO:0000313" key="4">
    <source>
        <dbReference type="Proteomes" id="UP001595528"/>
    </source>
</evidence>
<dbReference type="Gene3D" id="3.30.300.30">
    <property type="match status" value="1"/>
</dbReference>
<dbReference type="Pfam" id="PF13193">
    <property type="entry name" value="AMP-binding_C"/>
    <property type="match status" value="1"/>
</dbReference>
<dbReference type="InterPro" id="IPR025110">
    <property type="entry name" value="AMP-bd_C"/>
</dbReference>
<feature type="domain" description="AMP-dependent synthetase/ligase" evidence="1">
    <location>
        <begin position="10"/>
        <end position="373"/>
    </location>
</feature>
<name>A0ABV7KZK3_9PROT</name>
<dbReference type="Pfam" id="PF00501">
    <property type="entry name" value="AMP-binding"/>
    <property type="match status" value="1"/>
</dbReference>
<dbReference type="CDD" id="cd17631">
    <property type="entry name" value="FACL_FadD13-like"/>
    <property type="match status" value="1"/>
</dbReference>
<dbReference type="GO" id="GO:0016874">
    <property type="term" value="F:ligase activity"/>
    <property type="evidence" value="ECO:0007669"/>
    <property type="project" value="UniProtKB-KW"/>
</dbReference>
<comment type="caution">
    <text evidence="3">The sequence shown here is derived from an EMBL/GenBank/DDBJ whole genome shotgun (WGS) entry which is preliminary data.</text>
</comment>
<gene>
    <name evidence="3" type="ORF">ACFOGJ_09260</name>
</gene>
<dbReference type="InterPro" id="IPR050237">
    <property type="entry name" value="ATP-dep_AMP-bd_enzyme"/>
</dbReference>
<accession>A0ABV7KZK3</accession>
<dbReference type="NCBIfam" id="NF004837">
    <property type="entry name" value="PRK06187.1"/>
    <property type="match status" value="1"/>
</dbReference>
<keyword evidence="4" id="KW-1185">Reference proteome</keyword>
<dbReference type="RefSeq" id="WP_379899585.1">
    <property type="nucleotide sequence ID" value="NZ_JBHRTR010000023.1"/>
</dbReference>
<evidence type="ECO:0000259" key="1">
    <source>
        <dbReference type="Pfam" id="PF00501"/>
    </source>
</evidence>
<evidence type="ECO:0000259" key="2">
    <source>
        <dbReference type="Pfam" id="PF13193"/>
    </source>
</evidence>
<reference evidence="4" key="1">
    <citation type="journal article" date="2019" name="Int. J. Syst. Evol. Microbiol.">
        <title>The Global Catalogue of Microorganisms (GCM) 10K type strain sequencing project: providing services to taxonomists for standard genome sequencing and annotation.</title>
        <authorList>
            <consortium name="The Broad Institute Genomics Platform"/>
            <consortium name="The Broad Institute Genome Sequencing Center for Infectious Disease"/>
            <person name="Wu L."/>
            <person name="Ma J."/>
        </authorList>
    </citation>
    <scope>NUCLEOTIDE SEQUENCE [LARGE SCALE GENOMIC DNA]</scope>
    <source>
        <strain evidence="4">KCTC 42964</strain>
    </source>
</reference>
<keyword evidence="3" id="KW-0436">Ligase</keyword>
<organism evidence="3 4">
    <name type="scientific">Marinibaculum pumilum</name>
    <dbReference type="NCBI Taxonomy" id="1766165"/>
    <lineage>
        <taxon>Bacteria</taxon>
        <taxon>Pseudomonadati</taxon>
        <taxon>Pseudomonadota</taxon>
        <taxon>Alphaproteobacteria</taxon>
        <taxon>Rhodospirillales</taxon>
        <taxon>Rhodospirillaceae</taxon>
        <taxon>Marinibaculum</taxon>
    </lineage>
</organism>
<evidence type="ECO:0000313" key="3">
    <source>
        <dbReference type="EMBL" id="MFC3227417.1"/>
    </source>
</evidence>
<feature type="domain" description="AMP-binding enzyme C-terminal" evidence="2">
    <location>
        <begin position="423"/>
        <end position="498"/>
    </location>
</feature>
<proteinExistence type="predicted"/>
<dbReference type="PANTHER" id="PTHR43767">
    <property type="entry name" value="LONG-CHAIN-FATTY-ACID--COA LIGASE"/>
    <property type="match status" value="1"/>
</dbReference>
<dbReference type="InterPro" id="IPR020845">
    <property type="entry name" value="AMP-binding_CS"/>
</dbReference>
<dbReference type="InterPro" id="IPR045851">
    <property type="entry name" value="AMP-bd_C_sf"/>
</dbReference>
<dbReference type="EMBL" id="JBHRTR010000023">
    <property type="protein sequence ID" value="MFC3227417.1"/>
    <property type="molecule type" value="Genomic_DNA"/>
</dbReference>
<protein>
    <submittedName>
        <fullName evidence="3">Long-chain fatty acid--CoA ligase</fullName>
    </submittedName>
</protein>
<dbReference type="SUPFAM" id="SSF56801">
    <property type="entry name" value="Acetyl-CoA synthetase-like"/>
    <property type="match status" value="1"/>
</dbReference>